<dbReference type="InterPro" id="IPR047817">
    <property type="entry name" value="ABC2_TM_bact-type"/>
</dbReference>
<evidence type="ECO:0000256" key="2">
    <source>
        <dbReference type="ARBA" id="ARBA00007783"/>
    </source>
</evidence>
<proteinExistence type="inferred from homology"/>
<evidence type="ECO:0000256" key="4">
    <source>
        <dbReference type="ARBA" id="ARBA00022475"/>
    </source>
</evidence>
<comment type="caution">
    <text evidence="10">The sequence shown here is derived from an EMBL/GenBank/DDBJ whole genome shotgun (WGS) entry which is preliminary data.</text>
</comment>
<feature type="transmembrane region" description="Helical" evidence="8">
    <location>
        <begin position="21"/>
        <end position="43"/>
    </location>
</feature>
<keyword evidence="3" id="KW-0813">Transport</keyword>
<evidence type="ECO:0000259" key="9">
    <source>
        <dbReference type="PROSITE" id="PS51012"/>
    </source>
</evidence>
<dbReference type="GO" id="GO:0005886">
    <property type="term" value="C:plasma membrane"/>
    <property type="evidence" value="ECO:0007669"/>
    <property type="project" value="UniProtKB-SubCell"/>
</dbReference>
<evidence type="ECO:0000256" key="1">
    <source>
        <dbReference type="ARBA" id="ARBA00004651"/>
    </source>
</evidence>
<feature type="domain" description="ABC transmembrane type-2" evidence="9">
    <location>
        <begin position="111"/>
        <end position="334"/>
    </location>
</feature>
<gene>
    <name evidence="10" type="ORF">SDC9_60923</name>
</gene>
<dbReference type="PANTHER" id="PTHR30294">
    <property type="entry name" value="MEMBRANE COMPONENT OF ABC TRANSPORTER YHHJ-RELATED"/>
    <property type="match status" value="1"/>
</dbReference>
<feature type="transmembrane region" description="Helical" evidence="8">
    <location>
        <begin position="222"/>
        <end position="246"/>
    </location>
</feature>
<comment type="similarity">
    <text evidence="2">Belongs to the ABC-2 integral membrane protein family.</text>
</comment>
<feature type="transmembrane region" description="Helical" evidence="8">
    <location>
        <begin position="253"/>
        <end position="273"/>
    </location>
</feature>
<keyword evidence="7 8" id="KW-0472">Membrane</keyword>
<keyword evidence="4" id="KW-1003">Cell membrane</keyword>
<evidence type="ECO:0000256" key="7">
    <source>
        <dbReference type="ARBA" id="ARBA00023136"/>
    </source>
</evidence>
<accession>A0A644XEN9</accession>
<dbReference type="AlphaFoldDB" id="A0A644XEN9"/>
<organism evidence="10">
    <name type="scientific">bioreactor metagenome</name>
    <dbReference type="NCBI Taxonomy" id="1076179"/>
    <lineage>
        <taxon>unclassified sequences</taxon>
        <taxon>metagenomes</taxon>
        <taxon>ecological metagenomes</taxon>
    </lineage>
</organism>
<evidence type="ECO:0000256" key="3">
    <source>
        <dbReference type="ARBA" id="ARBA00022448"/>
    </source>
</evidence>
<evidence type="ECO:0000313" key="10">
    <source>
        <dbReference type="EMBL" id="MPM14559.1"/>
    </source>
</evidence>
<sequence>MLNLAKRVILQVMGDKRTVAMILFAPLLILTLLSFLLGNISYVPTIAVDKTIPAPIVSALKEQDATIITIENDIDKTLYLKDKKADAVFSLNGQSPKIDILEANTKSGKAMNCIQDALSELNPTAKMQINRVYGDSDFSTFDSMGYIFLGIFAFFLVFVISGTALVRERSQGTLERLLMSQIKRYEVVLGYTLGYSVFAVAQAILVSVYSMFVLHLPFEGNAFWVVITMVLTSIAAVAFGATVSIFSTTEFQVLQLIPLIIVPQIFFSGLIPVDTIPYGLGKLCYLTPIYYGCSALKLIMVEGQGISAIWLFLVALLIYALVLCTINVVALKKYRSI</sequence>
<evidence type="ECO:0000256" key="5">
    <source>
        <dbReference type="ARBA" id="ARBA00022692"/>
    </source>
</evidence>
<dbReference type="PROSITE" id="PS51012">
    <property type="entry name" value="ABC_TM2"/>
    <property type="match status" value="1"/>
</dbReference>
<dbReference type="GO" id="GO:0140359">
    <property type="term" value="F:ABC-type transporter activity"/>
    <property type="evidence" value="ECO:0007669"/>
    <property type="project" value="InterPro"/>
</dbReference>
<dbReference type="InterPro" id="IPR013525">
    <property type="entry name" value="ABC2_TM"/>
</dbReference>
<dbReference type="PANTHER" id="PTHR30294:SF38">
    <property type="entry name" value="TRANSPORT PERMEASE PROTEIN"/>
    <property type="match status" value="1"/>
</dbReference>
<name>A0A644XEN9_9ZZZZ</name>
<feature type="transmembrane region" description="Helical" evidence="8">
    <location>
        <begin position="146"/>
        <end position="166"/>
    </location>
</feature>
<dbReference type="Pfam" id="PF12698">
    <property type="entry name" value="ABC2_membrane_3"/>
    <property type="match status" value="1"/>
</dbReference>
<protein>
    <recommendedName>
        <fullName evidence="9">ABC transmembrane type-2 domain-containing protein</fullName>
    </recommendedName>
</protein>
<comment type="subcellular location">
    <subcellularLocation>
        <location evidence="1">Cell membrane</location>
        <topology evidence="1">Multi-pass membrane protein</topology>
    </subcellularLocation>
</comment>
<feature type="transmembrane region" description="Helical" evidence="8">
    <location>
        <begin position="308"/>
        <end position="331"/>
    </location>
</feature>
<reference evidence="10" key="1">
    <citation type="submission" date="2019-08" db="EMBL/GenBank/DDBJ databases">
        <authorList>
            <person name="Kucharzyk K."/>
            <person name="Murdoch R.W."/>
            <person name="Higgins S."/>
            <person name="Loffler F."/>
        </authorList>
    </citation>
    <scope>NUCLEOTIDE SEQUENCE</scope>
</reference>
<feature type="transmembrane region" description="Helical" evidence="8">
    <location>
        <begin position="187"/>
        <end position="210"/>
    </location>
</feature>
<evidence type="ECO:0000256" key="8">
    <source>
        <dbReference type="SAM" id="Phobius"/>
    </source>
</evidence>
<dbReference type="InterPro" id="IPR051449">
    <property type="entry name" value="ABC-2_transporter_component"/>
</dbReference>
<keyword evidence="5 8" id="KW-0812">Transmembrane</keyword>
<keyword evidence="6 8" id="KW-1133">Transmembrane helix</keyword>
<dbReference type="EMBL" id="VSSQ01002300">
    <property type="protein sequence ID" value="MPM14559.1"/>
    <property type="molecule type" value="Genomic_DNA"/>
</dbReference>
<evidence type="ECO:0000256" key="6">
    <source>
        <dbReference type="ARBA" id="ARBA00022989"/>
    </source>
</evidence>